<gene>
    <name evidence="2" type="ORF">J2S19_000560</name>
</gene>
<proteinExistence type="predicted"/>
<name>A0ABT9ZBL9_9BACI</name>
<dbReference type="EMBL" id="JAUSUD010000002">
    <property type="protein sequence ID" value="MDQ0229309.1"/>
    <property type="molecule type" value="Genomic_DNA"/>
</dbReference>
<evidence type="ECO:0008006" key="4">
    <source>
        <dbReference type="Google" id="ProtNLM"/>
    </source>
</evidence>
<sequence>MFKKTFHFPLIYFVVSVVYQFIFHGNVDWFRNIIVCGFIYFIVLFTKWAGIRHKWKNNAS</sequence>
<dbReference type="Proteomes" id="UP001234495">
    <property type="component" value="Unassembled WGS sequence"/>
</dbReference>
<dbReference type="RefSeq" id="WP_307336814.1">
    <property type="nucleotide sequence ID" value="NZ_JAUSUD010000002.1"/>
</dbReference>
<organism evidence="2 3">
    <name type="scientific">Metabacillus malikii</name>
    <dbReference type="NCBI Taxonomy" id="1504265"/>
    <lineage>
        <taxon>Bacteria</taxon>
        <taxon>Bacillati</taxon>
        <taxon>Bacillota</taxon>
        <taxon>Bacilli</taxon>
        <taxon>Bacillales</taxon>
        <taxon>Bacillaceae</taxon>
        <taxon>Metabacillus</taxon>
    </lineage>
</organism>
<evidence type="ECO:0000256" key="1">
    <source>
        <dbReference type="SAM" id="Phobius"/>
    </source>
</evidence>
<keyword evidence="1" id="KW-0472">Membrane</keyword>
<reference evidence="2 3" key="1">
    <citation type="submission" date="2023-07" db="EMBL/GenBank/DDBJ databases">
        <title>Genomic Encyclopedia of Type Strains, Phase IV (KMG-IV): sequencing the most valuable type-strain genomes for metagenomic binning, comparative biology and taxonomic classification.</title>
        <authorList>
            <person name="Goeker M."/>
        </authorList>
    </citation>
    <scope>NUCLEOTIDE SEQUENCE [LARGE SCALE GENOMIC DNA]</scope>
    <source>
        <strain evidence="2 3">DSM 29005</strain>
    </source>
</reference>
<comment type="caution">
    <text evidence="2">The sequence shown here is derived from an EMBL/GenBank/DDBJ whole genome shotgun (WGS) entry which is preliminary data.</text>
</comment>
<evidence type="ECO:0000313" key="3">
    <source>
        <dbReference type="Proteomes" id="UP001234495"/>
    </source>
</evidence>
<accession>A0ABT9ZBL9</accession>
<feature type="transmembrane region" description="Helical" evidence="1">
    <location>
        <begin position="29"/>
        <end position="50"/>
    </location>
</feature>
<evidence type="ECO:0000313" key="2">
    <source>
        <dbReference type="EMBL" id="MDQ0229309.1"/>
    </source>
</evidence>
<keyword evidence="1" id="KW-1133">Transmembrane helix</keyword>
<protein>
    <recommendedName>
        <fullName evidence="4">Bacteriocin immunity protein</fullName>
    </recommendedName>
</protein>
<keyword evidence="1" id="KW-0812">Transmembrane</keyword>
<feature type="transmembrane region" description="Helical" evidence="1">
    <location>
        <begin position="7"/>
        <end position="23"/>
    </location>
</feature>
<keyword evidence="3" id="KW-1185">Reference proteome</keyword>